<feature type="compositionally biased region" description="Basic residues" evidence="1">
    <location>
        <begin position="172"/>
        <end position="186"/>
    </location>
</feature>
<feature type="compositionally biased region" description="Basic and acidic residues" evidence="1">
    <location>
        <begin position="7"/>
        <end position="20"/>
    </location>
</feature>
<accession>A0A011NZJ6</accession>
<feature type="region of interest" description="Disordered" evidence="1">
    <location>
        <begin position="1"/>
        <end position="77"/>
    </location>
</feature>
<proteinExistence type="predicted"/>
<dbReference type="AlphaFoldDB" id="A0A011NZJ6"/>
<evidence type="ECO:0000313" key="2">
    <source>
        <dbReference type="EMBL" id="EXI88133.1"/>
    </source>
</evidence>
<protein>
    <submittedName>
        <fullName evidence="2">Uncharacterized protein</fullName>
    </submittedName>
</protein>
<feature type="compositionally biased region" description="Low complexity" evidence="1">
    <location>
        <begin position="92"/>
        <end position="102"/>
    </location>
</feature>
<evidence type="ECO:0000256" key="1">
    <source>
        <dbReference type="SAM" id="MobiDB-lite"/>
    </source>
</evidence>
<keyword evidence="3" id="KW-1185">Reference proteome</keyword>
<dbReference type="Proteomes" id="UP000022141">
    <property type="component" value="Unassembled WGS sequence"/>
</dbReference>
<sequence>MATAIPHADRTASEARRPEAGSRAGGVSRAERGNDGSPSGARRRRRLDAPRARQRDRPCFLAGDAQPSRLDAQAHAPVIGKQVRQRLLWSGRSGAAGSAASRGAKHRAAGIARRAFPWRQAKRAAHQARRYRQRAQQKKRCAAPAGTTHRRQRGAISSPPAPSSTATGRSRQAQRTRKPARPRSAR</sequence>
<evidence type="ECO:0000313" key="3">
    <source>
        <dbReference type="Proteomes" id="UP000022141"/>
    </source>
</evidence>
<comment type="caution">
    <text evidence="2">The sequence shown here is derived from an EMBL/GenBank/DDBJ whole genome shotgun (WGS) entry which is preliminary data.</text>
</comment>
<feature type="region of interest" description="Disordered" evidence="1">
    <location>
        <begin position="92"/>
        <end position="186"/>
    </location>
</feature>
<feature type="compositionally biased region" description="Basic and acidic residues" evidence="1">
    <location>
        <begin position="47"/>
        <end position="58"/>
    </location>
</feature>
<name>A0A011NZJ6_ACCRE</name>
<dbReference type="EMBL" id="JEMY01000028">
    <property type="protein sequence ID" value="EXI88133.1"/>
    <property type="molecule type" value="Genomic_DNA"/>
</dbReference>
<reference evidence="2" key="1">
    <citation type="submission" date="2014-02" db="EMBL/GenBank/DDBJ databases">
        <title>Expanding our view of genomic diversity in Candidatus Accumulibacter clades.</title>
        <authorList>
            <person name="Skennerton C.T."/>
            <person name="Barr J.J."/>
            <person name="Slater F.R."/>
            <person name="Bond P.L."/>
            <person name="Tyson G.W."/>
        </authorList>
    </citation>
    <scope>NUCLEOTIDE SEQUENCE [LARGE SCALE GENOMIC DNA]</scope>
</reference>
<feature type="compositionally biased region" description="Basic residues" evidence="1">
    <location>
        <begin position="120"/>
        <end position="141"/>
    </location>
</feature>
<gene>
    <name evidence="2" type="ORF">AW11_02256</name>
</gene>
<organism evidence="2 3">
    <name type="scientific">Accumulibacter regalis</name>
    <dbReference type="NCBI Taxonomy" id="522306"/>
    <lineage>
        <taxon>Bacteria</taxon>
        <taxon>Pseudomonadati</taxon>
        <taxon>Pseudomonadota</taxon>
        <taxon>Betaproteobacteria</taxon>
        <taxon>Candidatus Accumulibacter</taxon>
    </lineage>
</organism>